<evidence type="ECO:0000313" key="2">
    <source>
        <dbReference type="EMBL" id="SED21712.1"/>
    </source>
</evidence>
<gene>
    <name evidence="2" type="ORF">SAMN04489727_6931</name>
</gene>
<accession>A0A1H4YUN8</accession>
<proteinExistence type="predicted"/>
<dbReference type="EMBL" id="FNSO01000004">
    <property type="protein sequence ID" value="SED21712.1"/>
    <property type="molecule type" value="Genomic_DNA"/>
</dbReference>
<dbReference type="RefSeq" id="WP_167384827.1">
    <property type="nucleotide sequence ID" value="NZ_FNSO01000004.1"/>
</dbReference>
<dbReference type="InterPro" id="IPR046348">
    <property type="entry name" value="SIS_dom_sf"/>
</dbReference>
<protein>
    <submittedName>
        <fullName evidence="2">Uncharacterized protein</fullName>
    </submittedName>
</protein>
<reference evidence="3" key="1">
    <citation type="submission" date="2016-10" db="EMBL/GenBank/DDBJ databases">
        <authorList>
            <person name="Varghese N."/>
            <person name="Submissions S."/>
        </authorList>
    </citation>
    <scope>NUCLEOTIDE SEQUENCE [LARGE SCALE GENOMIC DNA]</scope>
    <source>
        <strain evidence="3">DSM 44544</strain>
    </source>
</reference>
<dbReference type="Gene3D" id="3.40.50.10490">
    <property type="entry name" value="Glucose-6-phosphate isomerase like protein, domain 1"/>
    <property type="match status" value="1"/>
</dbReference>
<name>A0A1H4YUN8_9PSEU</name>
<dbReference type="STRING" id="208445.SAMN04489727_6931"/>
<keyword evidence="1" id="KW-0472">Membrane</keyword>
<organism evidence="2 3">
    <name type="scientific">Amycolatopsis tolypomycina</name>
    <dbReference type="NCBI Taxonomy" id="208445"/>
    <lineage>
        <taxon>Bacteria</taxon>
        <taxon>Bacillati</taxon>
        <taxon>Actinomycetota</taxon>
        <taxon>Actinomycetes</taxon>
        <taxon>Pseudonocardiales</taxon>
        <taxon>Pseudonocardiaceae</taxon>
        <taxon>Amycolatopsis</taxon>
    </lineage>
</organism>
<keyword evidence="1" id="KW-0812">Transmembrane</keyword>
<feature type="transmembrane region" description="Helical" evidence="1">
    <location>
        <begin position="281"/>
        <end position="300"/>
    </location>
</feature>
<evidence type="ECO:0000313" key="3">
    <source>
        <dbReference type="Proteomes" id="UP000199622"/>
    </source>
</evidence>
<dbReference type="SUPFAM" id="SSF53697">
    <property type="entry name" value="SIS domain"/>
    <property type="match status" value="1"/>
</dbReference>
<dbReference type="GO" id="GO:0097367">
    <property type="term" value="F:carbohydrate derivative binding"/>
    <property type="evidence" value="ECO:0007669"/>
    <property type="project" value="InterPro"/>
</dbReference>
<dbReference type="Proteomes" id="UP000199622">
    <property type="component" value="Unassembled WGS sequence"/>
</dbReference>
<dbReference type="AlphaFoldDB" id="A0A1H4YUN8"/>
<sequence>MTALPRPGLLWPAITAAAGGGTRGLAGDVAALATLDGVPRLGWVHPPPWTSVRRVLQDYEAVTRATALSVLGTGGWAFSARAAAESATTRRPVQVLDRLDPATFGAGTGGAGAAVIAVSESGRTLETAHLADAARDRWGLDPVWITGEKIAIEPGTPPPAMFGAPTSSPFLVTAMAAFADATEHAYRRFAGIATEIGGWAATTACRVAAQAGDPPTLPSPRAGRSGGLELYTLQAFRQALGGKRTAAGLRIDLTGDHRFPLAATDPPGSALPPPAGLMSRLYAASALVACLGVLFGAAFAEHHAVLQYKRLVGQVRPRPFLVPPGFPATELLRELRCARRPRAVHLVGYERSPERFLAPLARQLRRTTGTWVETHRGSSWNHHSYQAVAADPEIAVLASVPPPGRDALTGLQREIAAATCASLPGRALLIQGDPV</sequence>
<keyword evidence="1" id="KW-1133">Transmembrane helix</keyword>
<keyword evidence="3" id="KW-1185">Reference proteome</keyword>
<dbReference type="GO" id="GO:1901135">
    <property type="term" value="P:carbohydrate derivative metabolic process"/>
    <property type="evidence" value="ECO:0007669"/>
    <property type="project" value="InterPro"/>
</dbReference>
<evidence type="ECO:0000256" key="1">
    <source>
        <dbReference type="SAM" id="Phobius"/>
    </source>
</evidence>